<protein>
    <submittedName>
        <fullName evidence="2">Uncharacterized protein</fullName>
    </submittedName>
</protein>
<accession>A0ABN8L7A2</accession>
<feature type="region of interest" description="Disordered" evidence="1">
    <location>
        <begin position="250"/>
        <end position="296"/>
    </location>
</feature>
<feature type="compositionally biased region" description="Polar residues" evidence="1">
    <location>
        <begin position="280"/>
        <end position="290"/>
    </location>
</feature>
<reference evidence="2" key="1">
    <citation type="submission" date="2021-12" db="EMBL/GenBank/DDBJ databases">
        <authorList>
            <person name="King R."/>
        </authorList>
    </citation>
    <scope>NUCLEOTIDE SEQUENCE</scope>
</reference>
<proteinExistence type="predicted"/>
<feature type="region of interest" description="Disordered" evidence="1">
    <location>
        <begin position="197"/>
        <end position="216"/>
    </location>
</feature>
<evidence type="ECO:0000256" key="1">
    <source>
        <dbReference type="SAM" id="MobiDB-lite"/>
    </source>
</evidence>
<dbReference type="PANTHER" id="PTHR34438:SF1">
    <property type="entry name" value="CHROMOSOME 2 OPEN READING FRAME 81"/>
    <property type="match status" value="1"/>
</dbReference>
<dbReference type="PANTHER" id="PTHR34438">
    <property type="entry name" value="SI:DKEY-97L20.6"/>
    <property type="match status" value="1"/>
</dbReference>
<dbReference type="Proteomes" id="UP001153292">
    <property type="component" value="Chromosome 18"/>
</dbReference>
<dbReference type="Pfam" id="PF15479">
    <property type="entry name" value="DUF4639"/>
    <property type="match status" value="1"/>
</dbReference>
<organism evidence="2 3">
    <name type="scientific">Chilo suppressalis</name>
    <name type="common">Asiatic rice borer moth</name>
    <dbReference type="NCBI Taxonomy" id="168631"/>
    <lineage>
        <taxon>Eukaryota</taxon>
        <taxon>Metazoa</taxon>
        <taxon>Ecdysozoa</taxon>
        <taxon>Arthropoda</taxon>
        <taxon>Hexapoda</taxon>
        <taxon>Insecta</taxon>
        <taxon>Pterygota</taxon>
        <taxon>Neoptera</taxon>
        <taxon>Endopterygota</taxon>
        <taxon>Lepidoptera</taxon>
        <taxon>Glossata</taxon>
        <taxon>Ditrysia</taxon>
        <taxon>Pyraloidea</taxon>
        <taxon>Crambidae</taxon>
        <taxon>Crambinae</taxon>
        <taxon>Chilo</taxon>
    </lineage>
</organism>
<keyword evidence="3" id="KW-1185">Reference proteome</keyword>
<name>A0ABN8L7A2_CHISP</name>
<sequence>MASNSGLGFSSINKYKISRRGRKLQATDDQRTLMALPKDVPERTWAEILQREEEELFILELREDIIEDAMAVVYERYMEKQNALFTVHCAAEAWLKLIDWHFYRHDPGEDPSAYPPCFIPKRAESWAADEMPAPSPKDTWCHRDLNVVEHATDEMPVKSPSATSLDLPVVDEIPSQYWFPGKVNMPDFVRRKRNVSESIAGEGSSSSPISEEDQLAAESEVLQKITDYSTEELSTKVSGFSALKTTTPVELDGSLRGAGDSSVDKVRPKLRRQSDKNKSFTRPSMASRSRGNLPPLELDSRSRVTIISDCRLRNLRLDTQYEVSSEKIDTPPGEAVKRK</sequence>
<gene>
    <name evidence="2" type="ORF">CHILSU_LOCUS3892</name>
</gene>
<evidence type="ECO:0000313" key="2">
    <source>
        <dbReference type="EMBL" id="CAH2983878.1"/>
    </source>
</evidence>
<feature type="compositionally biased region" description="Low complexity" evidence="1">
    <location>
        <begin position="197"/>
        <end position="209"/>
    </location>
</feature>
<dbReference type="InterPro" id="IPR028042">
    <property type="entry name" value="DUF4639"/>
</dbReference>
<dbReference type="EMBL" id="OU963911">
    <property type="protein sequence ID" value="CAH2983878.1"/>
    <property type="molecule type" value="Genomic_DNA"/>
</dbReference>
<evidence type="ECO:0000313" key="3">
    <source>
        <dbReference type="Proteomes" id="UP001153292"/>
    </source>
</evidence>
<feature type="compositionally biased region" description="Basic and acidic residues" evidence="1">
    <location>
        <begin position="262"/>
        <end position="278"/>
    </location>
</feature>